<dbReference type="AlphaFoldDB" id="A0AAV7N4C7"/>
<dbReference type="Proteomes" id="UP001066276">
    <property type="component" value="Chromosome 9"/>
</dbReference>
<proteinExistence type="predicted"/>
<gene>
    <name evidence="1" type="ORF">NDU88_007464</name>
</gene>
<sequence length="109" mass="12169">MRWLGGAYGGMLLGQDAAPAKVCFWRQVRGEGSGVGGCRRHLWSCTGIEDLDIGIEPRWHFPGHSRSRTQPERGWSSPTSIAKGTCYLVENLWTWQYMSAPRLDSTVEG</sequence>
<organism evidence="1 2">
    <name type="scientific">Pleurodeles waltl</name>
    <name type="common">Iberian ribbed newt</name>
    <dbReference type="NCBI Taxonomy" id="8319"/>
    <lineage>
        <taxon>Eukaryota</taxon>
        <taxon>Metazoa</taxon>
        <taxon>Chordata</taxon>
        <taxon>Craniata</taxon>
        <taxon>Vertebrata</taxon>
        <taxon>Euteleostomi</taxon>
        <taxon>Amphibia</taxon>
        <taxon>Batrachia</taxon>
        <taxon>Caudata</taxon>
        <taxon>Salamandroidea</taxon>
        <taxon>Salamandridae</taxon>
        <taxon>Pleurodelinae</taxon>
        <taxon>Pleurodeles</taxon>
    </lineage>
</organism>
<comment type="caution">
    <text evidence="1">The sequence shown here is derived from an EMBL/GenBank/DDBJ whole genome shotgun (WGS) entry which is preliminary data.</text>
</comment>
<dbReference type="EMBL" id="JANPWB010000013">
    <property type="protein sequence ID" value="KAJ1110109.1"/>
    <property type="molecule type" value="Genomic_DNA"/>
</dbReference>
<evidence type="ECO:0000313" key="2">
    <source>
        <dbReference type="Proteomes" id="UP001066276"/>
    </source>
</evidence>
<evidence type="ECO:0000313" key="1">
    <source>
        <dbReference type="EMBL" id="KAJ1110109.1"/>
    </source>
</evidence>
<name>A0AAV7N4C7_PLEWA</name>
<keyword evidence="2" id="KW-1185">Reference proteome</keyword>
<accession>A0AAV7N4C7</accession>
<protein>
    <submittedName>
        <fullName evidence="1">Uncharacterized protein</fullName>
    </submittedName>
</protein>
<reference evidence="1" key="1">
    <citation type="journal article" date="2022" name="bioRxiv">
        <title>Sequencing and chromosome-scale assembly of the giantPleurodeles waltlgenome.</title>
        <authorList>
            <person name="Brown T."/>
            <person name="Elewa A."/>
            <person name="Iarovenko S."/>
            <person name="Subramanian E."/>
            <person name="Araus A.J."/>
            <person name="Petzold A."/>
            <person name="Susuki M."/>
            <person name="Suzuki K.-i.T."/>
            <person name="Hayashi T."/>
            <person name="Toyoda A."/>
            <person name="Oliveira C."/>
            <person name="Osipova E."/>
            <person name="Leigh N.D."/>
            <person name="Simon A."/>
            <person name="Yun M.H."/>
        </authorList>
    </citation>
    <scope>NUCLEOTIDE SEQUENCE</scope>
    <source>
        <strain evidence="1">20211129_DDA</strain>
        <tissue evidence="1">Liver</tissue>
    </source>
</reference>